<evidence type="ECO:0000256" key="3">
    <source>
        <dbReference type="ARBA" id="ARBA00038335"/>
    </source>
</evidence>
<dbReference type="SUPFAM" id="SSF50978">
    <property type="entry name" value="WD40 repeat-like"/>
    <property type="match status" value="1"/>
</dbReference>
<dbReference type="InterPro" id="IPR015943">
    <property type="entry name" value="WD40/YVTN_repeat-like_dom_sf"/>
</dbReference>
<keyword evidence="2" id="KW-0539">Nucleus</keyword>
<proteinExistence type="inferred from homology"/>
<feature type="region of interest" description="Disordered" evidence="4">
    <location>
        <begin position="512"/>
        <end position="554"/>
    </location>
</feature>
<dbReference type="GeneID" id="30201945"/>
<comment type="similarity">
    <text evidence="3">Belongs to the UTP5 family.</text>
</comment>
<dbReference type="PANTHER" id="PTHR44267:SF1">
    <property type="entry name" value="WD REPEAT-CONTAINING PROTEIN 43"/>
    <property type="match status" value="1"/>
</dbReference>
<reference evidence="6 7" key="1">
    <citation type="journal article" date="2016" name="Proc. Natl. Acad. Sci. U.S.A.">
        <title>Comparative genomics of biotechnologically important yeasts.</title>
        <authorList>
            <person name="Riley R."/>
            <person name="Haridas S."/>
            <person name="Wolfe K.H."/>
            <person name="Lopes M.R."/>
            <person name="Hittinger C.T."/>
            <person name="Goeker M."/>
            <person name="Salamov A.A."/>
            <person name="Wisecaver J.H."/>
            <person name="Long T.M."/>
            <person name="Calvey C.H."/>
            <person name="Aerts A.L."/>
            <person name="Barry K.W."/>
            <person name="Choi C."/>
            <person name="Clum A."/>
            <person name="Coughlan A.Y."/>
            <person name="Deshpande S."/>
            <person name="Douglass A.P."/>
            <person name="Hanson S.J."/>
            <person name="Klenk H.-P."/>
            <person name="LaButti K.M."/>
            <person name="Lapidus A."/>
            <person name="Lindquist E.A."/>
            <person name="Lipzen A.M."/>
            <person name="Meier-Kolthoff J.P."/>
            <person name="Ohm R.A."/>
            <person name="Otillar R.P."/>
            <person name="Pangilinan J.L."/>
            <person name="Peng Y."/>
            <person name="Rokas A."/>
            <person name="Rosa C.A."/>
            <person name="Scheuner C."/>
            <person name="Sibirny A.A."/>
            <person name="Slot J.C."/>
            <person name="Stielow J.B."/>
            <person name="Sun H."/>
            <person name="Kurtzman C.P."/>
            <person name="Blackwell M."/>
            <person name="Grigoriev I.V."/>
            <person name="Jeffries T.W."/>
        </authorList>
    </citation>
    <scope>NUCLEOTIDE SEQUENCE [LARGE SCALE GENOMIC DNA]</scope>
    <source>
        <strain evidence="7">ATCC 58044 / CBS 1984 / NCYC 433 / NRRL Y-366-8</strain>
    </source>
</reference>
<dbReference type="EMBL" id="KV454210">
    <property type="protein sequence ID" value="ODQ59656.1"/>
    <property type="molecule type" value="Genomic_DNA"/>
</dbReference>
<dbReference type="STRING" id="683960.A0A1E3P2E9"/>
<dbReference type="AlphaFoldDB" id="A0A1E3P2E9"/>
<evidence type="ECO:0000256" key="4">
    <source>
        <dbReference type="SAM" id="MobiDB-lite"/>
    </source>
</evidence>
<accession>A0A1E3P2E9</accession>
<sequence>MGYSLGKFDSSASFYATNTSKLGKNEIHIYPLQHESSKITAPNSLSSSFELDSQDELVTFDWIQQKDLANGKKTKRRHSLNGSARESSSSLSYLAVSFKSGSILIYSPFKKEIINEFKTDHKISALASSANSFWVASSTEVYEYELNDSKPKNQRTLPMSLKEITFLKHVIIDDDEYLLAGGNKLVVYNITKDELIIEYPAPKGKKSITINSIAYIDDHVLISRNGESSIHIYSLKNKSTRRTLAASAEIKSLITIDGSDIGALTKDCTIEIFKKVLDESTTSPAFSIKSSNTDIGFAAASFSREQLVLSWFDLEPNFEAVRLSKVSADLEINTKQTLKTNKQDNRVAEQIIADIEFDETLEVRDIDLATLIETTLKQPSELLTILISNPDVNKIRFASSELSFENAVELFKILKERVEINPSESPVFNNWIKWLLMTHTSAINSSANLKSLKGAYSRSLKQLPNLLSLQGRLEMLQSQLQLRNQIASNEIIESSTKDPIEQAEESIVYVNGENDEAEDDVIGSVGNSESGEHTSDEEEEETAVNGGALEEANE</sequence>
<name>A0A1E3P2E9_WICAA</name>
<dbReference type="InterPro" id="IPR052414">
    <property type="entry name" value="U3_snoRNA-assoc_WDR"/>
</dbReference>
<comment type="subcellular location">
    <subcellularLocation>
        <location evidence="1">Nucleus</location>
    </subcellularLocation>
</comment>
<dbReference type="InterPro" id="IPR036322">
    <property type="entry name" value="WD40_repeat_dom_sf"/>
</dbReference>
<dbReference type="Pfam" id="PF04003">
    <property type="entry name" value="Utp12"/>
    <property type="match status" value="1"/>
</dbReference>
<dbReference type="Gene3D" id="2.130.10.10">
    <property type="entry name" value="YVTN repeat-like/Quinoprotein amine dehydrogenase"/>
    <property type="match status" value="1"/>
</dbReference>
<evidence type="ECO:0000259" key="5">
    <source>
        <dbReference type="Pfam" id="PF04003"/>
    </source>
</evidence>
<dbReference type="OrthoDB" id="30195at2759"/>
<keyword evidence="7" id="KW-1185">Reference proteome</keyword>
<dbReference type="InterPro" id="IPR007148">
    <property type="entry name" value="SSU_processome_Utp12"/>
</dbReference>
<dbReference type="GO" id="GO:0000462">
    <property type="term" value="P:maturation of SSU-rRNA from tricistronic rRNA transcript (SSU-rRNA, 5.8S rRNA, LSU-rRNA)"/>
    <property type="evidence" value="ECO:0007669"/>
    <property type="project" value="TreeGrafter"/>
</dbReference>
<protein>
    <recommendedName>
        <fullName evidence="5">Small-subunit processome Utp12 domain-containing protein</fullName>
    </recommendedName>
</protein>
<dbReference type="RefSeq" id="XP_019038863.1">
    <property type="nucleotide sequence ID" value="XM_019184699.1"/>
</dbReference>
<gene>
    <name evidence="6" type="ORF">WICANDRAFT_78293</name>
</gene>
<evidence type="ECO:0000256" key="2">
    <source>
        <dbReference type="ARBA" id="ARBA00023242"/>
    </source>
</evidence>
<dbReference type="Proteomes" id="UP000094112">
    <property type="component" value="Unassembled WGS sequence"/>
</dbReference>
<dbReference type="PANTHER" id="PTHR44267">
    <property type="entry name" value="WD REPEAT-CONTAINING PROTEIN 43"/>
    <property type="match status" value="1"/>
</dbReference>
<evidence type="ECO:0000256" key="1">
    <source>
        <dbReference type="ARBA" id="ARBA00004123"/>
    </source>
</evidence>
<feature type="domain" description="Small-subunit processome Utp12" evidence="5">
    <location>
        <begin position="382"/>
        <end position="478"/>
    </location>
</feature>
<dbReference type="GO" id="GO:0032040">
    <property type="term" value="C:small-subunit processome"/>
    <property type="evidence" value="ECO:0007669"/>
    <property type="project" value="UniProtKB-ARBA"/>
</dbReference>
<organism evidence="6 7">
    <name type="scientific">Wickerhamomyces anomalus (strain ATCC 58044 / CBS 1984 / NCYC 433 / NRRL Y-366-8)</name>
    <name type="common">Yeast</name>
    <name type="synonym">Hansenula anomala</name>
    <dbReference type="NCBI Taxonomy" id="683960"/>
    <lineage>
        <taxon>Eukaryota</taxon>
        <taxon>Fungi</taxon>
        <taxon>Dikarya</taxon>
        <taxon>Ascomycota</taxon>
        <taxon>Saccharomycotina</taxon>
        <taxon>Saccharomycetes</taxon>
        <taxon>Phaffomycetales</taxon>
        <taxon>Wickerhamomycetaceae</taxon>
        <taxon>Wickerhamomyces</taxon>
    </lineage>
</organism>
<evidence type="ECO:0000313" key="7">
    <source>
        <dbReference type="Proteomes" id="UP000094112"/>
    </source>
</evidence>
<evidence type="ECO:0000313" key="6">
    <source>
        <dbReference type="EMBL" id="ODQ59656.1"/>
    </source>
</evidence>